<feature type="domain" description="NAD-dependent epimerase/dehydratase" evidence="3">
    <location>
        <begin position="24"/>
        <end position="232"/>
    </location>
</feature>
<evidence type="ECO:0000256" key="2">
    <source>
        <dbReference type="SAM" id="Phobius"/>
    </source>
</evidence>
<sequence length="370" mass="39314">MSSPPRHVRSRLTGRRGRGGRPTVAVTGAASGVGRALALRLVQSPEIGKVLAVDERRGDVPGAVWRVMDVRDPSIADRLAGADVVVHLALDLGMESDPRTRSAYNVRGAQTVLTAAAAAGVRRVVLCTSAMVYGAHPDNPVPLSEDAPLAAVPDESIVGDLLEMERLARRAPKAHPGLSVTVVRPAGLVGEGIDTVLTRHFEAPRLLVVKGSRPCWQFCHVEDLASALEYAALGLVEGEIAVGSDGWLEQADVEEISGMRRMELPASFALGAAERLHRLGITPAPVTDLAYTMHPWVISATRLHEAGWRPAYTNEEALVELLAHTEGNHAVVSRRLGRKDAAASLGAAGATVALVGTAALVRRARRRRRG</sequence>
<keyword evidence="2" id="KW-0472">Membrane</keyword>
<evidence type="ECO:0000313" key="5">
    <source>
        <dbReference type="Proteomes" id="UP000567795"/>
    </source>
</evidence>
<evidence type="ECO:0000313" key="4">
    <source>
        <dbReference type="EMBL" id="NYI06272.1"/>
    </source>
</evidence>
<keyword evidence="5" id="KW-1185">Reference proteome</keyword>
<gene>
    <name evidence="4" type="ORF">FHU37_003215</name>
</gene>
<dbReference type="PANTHER" id="PTHR43245">
    <property type="entry name" value="BIFUNCTIONAL POLYMYXIN RESISTANCE PROTEIN ARNA"/>
    <property type="match status" value="1"/>
</dbReference>
<name>A0A853A745_9ACTN</name>
<dbReference type="PANTHER" id="PTHR43245:SF52">
    <property type="entry name" value="NAD-DEPENDENT EPIMERASE_DEHYDRATASE"/>
    <property type="match status" value="1"/>
</dbReference>
<dbReference type="Proteomes" id="UP000567795">
    <property type="component" value="Unassembled WGS sequence"/>
</dbReference>
<dbReference type="EMBL" id="JACBZD010000001">
    <property type="protein sequence ID" value="NYI06272.1"/>
    <property type="molecule type" value="Genomic_DNA"/>
</dbReference>
<dbReference type="Gene3D" id="3.40.50.720">
    <property type="entry name" value="NAD(P)-binding Rossmann-like Domain"/>
    <property type="match status" value="1"/>
</dbReference>
<dbReference type="SUPFAM" id="SSF51735">
    <property type="entry name" value="NAD(P)-binding Rossmann-fold domains"/>
    <property type="match status" value="1"/>
</dbReference>
<dbReference type="AlphaFoldDB" id="A0A853A745"/>
<reference evidence="4 5" key="1">
    <citation type="submission" date="2020-07" db="EMBL/GenBank/DDBJ databases">
        <title>Sequencing the genomes of 1000 actinobacteria strains.</title>
        <authorList>
            <person name="Klenk H.-P."/>
        </authorList>
    </citation>
    <scope>NUCLEOTIDE SEQUENCE [LARGE SCALE GENOMIC DNA]</scope>
    <source>
        <strain evidence="4 5">DSM 42178</strain>
    </source>
</reference>
<dbReference type="InterPro" id="IPR001509">
    <property type="entry name" value="Epimerase_deHydtase"/>
</dbReference>
<feature type="transmembrane region" description="Helical" evidence="2">
    <location>
        <begin position="341"/>
        <end position="361"/>
    </location>
</feature>
<evidence type="ECO:0000256" key="1">
    <source>
        <dbReference type="SAM" id="MobiDB-lite"/>
    </source>
</evidence>
<keyword evidence="2" id="KW-1133">Transmembrane helix</keyword>
<proteinExistence type="predicted"/>
<feature type="compositionally biased region" description="Basic residues" evidence="1">
    <location>
        <begin position="1"/>
        <end position="19"/>
    </location>
</feature>
<dbReference type="InterPro" id="IPR050177">
    <property type="entry name" value="Lipid_A_modif_metabolic_enz"/>
</dbReference>
<evidence type="ECO:0000259" key="3">
    <source>
        <dbReference type="Pfam" id="PF01370"/>
    </source>
</evidence>
<comment type="caution">
    <text evidence="4">The sequence shown here is derived from an EMBL/GenBank/DDBJ whole genome shotgun (WGS) entry which is preliminary data.</text>
</comment>
<accession>A0A853A745</accession>
<protein>
    <submittedName>
        <fullName evidence="4">Nucleoside-diphosphate-sugar epimerase</fullName>
    </submittedName>
</protein>
<feature type="region of interest" description="Disordered" evidence="1">
    <location>
        <begin position="1"/>
        <end position="23"/>
    </location>
</feature>
<organism evidence="4 5">
    <name type="scientific">Allostreptomyces psammosilenae</name>
    <dbReference type="NCBI Taxonomy" id="1892865"/>
    <lineage>
        <taxon>Bacteria</taxon>
        <taxon>Bacillati</taxon>
        <taxon>Actinomycetota</taxon>
        <taxon>Actinomycetes</taxon>
        <taxon>Kitasatosporales</taxon>
        <taxon>Streptomycetaceae</taxon>
        <taxon>Allostreptomyces</taxon>
    </lineage>
</organism>
<dbReference type="RefSeq" id="WP_179814885.1">
    <property type="nucleotide sequence ID" value="NZ_JACBZD010000001.1"/>
</dbReference>
<keyword evidence="2" id="KW-0812">Transmembrane</keyword>
<dbReference type="Pfam" id="PF01370">
    <property type="entry name" value="Epimerase"/>
    <property type="match status" value="1"/>
</dbReference>
<dbReference type="InterPro" id="IPR036291">
    <property type="entry name" value="NAD(P)-bd_dom_sf"/>
</dbReference>